<organism evidence="2 3">
    <name type="scientific">Brevibacillus gelatini</name>
    <dbReference type="NCBI Taxonomy" id="1655277"/>
    <lineage>
        <taxon>Bacteria</taxon>
        <taxon>Bacillati</taxon>
        <taxon>Bacillota</taxon>
        <taxon>Bacilli</taxon>
        <taxon>Bacillales</taxon>
        <taxon>Paenibacillaceae</taxon>
        <taxon>Brevibacillus</taxon>
    </lineage>
</organism>
<dbReference type="InterPro" id="IPR011037">
    <property type="entry name" value="Pyrv_Knase-like_insert_dom_sf"/>
</dbReference>
<evidence type="ECO:0000313" key="3">
    <source>
        <dbReference type="Proteomes" id="UP000268829"/>
    </source>
</evidence>
<dbReference type="SUPFAM" id="SSF50800">
    <property type="entry name" value="PK beta-barrel domain-like"/>
    <property type="match status" value="1"/>
</dbReference>
<evidence type="ECO:0000259" key="1">
    <source>
        <dbReference type="PROSITE" id="PS51340"/>
    </source>
</evidence>
<dbReference type="Gene3D" id="2.40.33.20">
    <property type="entry name" value="PK beta-barrel domain-like"/>
    <property type="match status" value="1"/>
</dbReference>
<sequence length="223" mass="25256">MSDRKIVSLFKGLPKNLSYNGKEVLSSICKDEASELVIRSLKIDDDDVAYHAFHGGPDRVVCAYPFEHYAYWEKRFGQPLTPSAFGENLSLLGMTEEQVCIGDVYQIGDTILQVSQGRIPCGKINMRNKNNLLLKAVVETGYTGYFFRVLQEGTIRPDSAITLLEAHPKRVTVASLHHLYYHNQSLSHETIAYMLEVEELAEPWKNNLLEKQQQLEKGSLHAN</sequence>
<protein>
    <submittedName>
        <fullName evidence="2">MOSC domain-containing protein</fullName>
    </submittedName>
</protein>
<dbReference type="PANTHER" id="PTHR30212">
    <property type="entry name" value="PROTEIN YIIM"/>
    <property type="match status" value="1"/>
</dbReference>
<feature type="domain" description="MOSC" evidence="1">
    <location>
        <begin position="30"/>
        <end position="164"/>
    </location>
</feature>
<dbReference type="GO" id="GO:0003824">
    <property type="term" value="F:catalytic activity"/>
    <property type="evidence" value="ECO:0007669"/>
    <property type="project" value="InterPro"/>
</dbReference>
<dbReference type="Pfam" id="PF03475">
    <property type="entry name" value="YiiM_3-alpha"/>
    <property type="match status" value="1"/>
</dbReference>
<accession>A0A3M8B9X6</accession>
<dbReference type="GO" id="GO:0030170">
    <property type="term" value="F:pyridoxal phosphate binding"/>
    <property type="evidence" value="ECO:0007669"/>
    <property type="project" value="InterPro"/>
</dbReference>
<dbReference type="OrthoDB" id="9786134at2"/>
<dbReference type="RefSeq" id="WP_122903263.1">
    <property type="nucleotide sequence ID" value="NZ_RHHS01000010.1"/>
</dbReference>
<dbReference type="Proteomes" id="UP000268829">
    <property type="component" value="Unassembled WGS sequence"/>
</dbReference>
<dbReference type="PROSITE" id="PS51340">
    <property type="entry name" value="MOSC"/>
    <property type="match status" value="1"/>
</dbReference>
<dbReference type="AlphaFoldDB" id="A0A3M8B9X6"/>
<dbReference type="EMBL" id="RHHS01000010">
    <property type="protein sequence ID" value="RNB60261.1"/>
    <property type="molecule type" value="Genomic_DNA"/>
</dbReference>
<evidence type="ECO:0000313" key="2">
    <source>
        <dbReference type="EMBL" id="RNB60261.1"/>
    </source>
</evidence>
<reference evidence="2 3" key="1">
    <citation type="submission" date="2018-10" db="EMBL/GenBank/DDBJ databases">
        <title>Phylogenomics of Brevibacillus.</title>
        <authorList>
            <person name="Dunlap C."/>
        </authorList>
    </citation>
    <scope>NUCLEOTIDE SEQUENCE [LARGE SCALE GENOMIC DNA]</scope>
    <source>
        <strain evidence="2 3">DSM 100115</strain>
    </source>
</reference>
<gene>
    <name evidence="2" type="ORF">EDM57_02870</name>
</gene>
<keyword evidence="3" id="KW-1185">Reference proteome</keyword>
<dbReference type="GO" id="GO:0030151">
    <property type="term" value="F:molybdenum ion binding"/>
    <property type="evidence" value="ECO:0007669"/>
    <property type="project" value="InterPro"/>
</dbReference>
<comment type="caution">
    <text evidence="2">The sequence shown here is derived from an EMBL/GenBank/DDBJ whole genome shotgun (WGS) entry which is preliminary data.</text>
</comment>
<name>A0A3M8B9X6_9BACL</name>
<dbReference type="InterPro" id="IPR005302">
    <property type="entry name" value="MoCF_Sase_C"/>
</dbReference>
<dbReference type="InterPro" id="IPR052353">
    <property type="entry name" value="Benzoxazolinone_Detox_Enz"/>
</dbReference>
<proteinExistence type="predicted"/>
<dbReference type="PANTHER" id="PTHR30212:SF2">
    <property type="entry name" value="PROTEIN YIIM"/>
    <property type="match status" value="1"/>
</dbReference>
<dbReference type="InterPro" id="IPR005163">
    <property type="entry name" value="Tri_helical_YiiM-like"/>
</dbReference>
<dbReference type="Pfam" id="PF03473">
    <property type="entry name" value="MOSC"/>
    <property type="match status" value="1"/>
</dbReference>